<protein>
    <submittedName>
        <fullName evidence="2">Uncharacterized protein</fullName>
    </submittedName>
</protein>
<gene>
    <name evidence="2" type="ORF">XENOCAPTIV_023851</name>
</gene>
<keyword evidence="3" id="KW-1185">Reference proteome</keyword>
<accession>A0ABV0RS35</accession>
<reference evidence="2 3" key="1">
    <citation type="submission" date="2021-06" db="EMBL/GenBank/DDBJ databases">
        <authorList>
            <person name="Palmer J.M."/>
        </authorList>
    </citation>
    <scope>NUCLEOTIDE SEQUENCE [LARGE SCALE GENOMIC DNA]</scope>
    <source>
        <strain evidence="2 3">XC_2019</strain>
        <tissue evidence="2">Muscle</tissue>
    </source>
</reference>
<dbReference type="EMBL" id="JAHRIN010055892">
    <property type="protein sequence ID" value="MEQ2211000.1"/>
    <property type="molecule type" value="Genomic_DNA"/>
</dbReference>
<sequence length="147" mass="16638">LRWQRVPLQDLCFLFLSGGQSFCDKSKTYQRLATATNTDLHHHSLLIFLTTRFFSGHFGIAKPSGTTTILTWIEERSAERHDRRSGWSQENKAEAASSSRSRRARQTTAGSCDQSIFNPHDHLPAEALLIHGSTTRRLVEGVALWFP</sequence>
<comment type="caution">
    <text evidence="2">The sequence shown here is derived from an EMBL/GenBank/DDBJ whole genome shotgun (WGS) entry which is preliminary data.</text>
</comment>
<evidence type="ECO:0000313" key="3">
    <source>
        <dbReference type="Proteomes" id="UP001434883"/>
    </source>
</evidence>
<feature type="compositionally biased region" description="Polar residues" evidence="1">
    <location>
        <begin position="106"/>
        <end position="116"/>
    </location>
</feature>
<evidence type="ECO:0000256" key="1">
    <source>
        <dbReference type="SAM" id="MobiDB-lite"/>
    </source>
</evidence>
<evidence type="ECO:0000313" key="2">
    <source>
        <dbReference type="EMBL" id="MEQ2211000.1"/>
    </source>
</evidence>
<name>A0ABV0RS35_9TELE</name>
<feature type="non-terminal residue" evidence="2">
    <location>
        <position position="1"/>
    </location>
</feature>
<feature type="non-terminal residue" evidence="2">
    <location>
        <position position="147"/>
    </location>
</feature>
<feature type="region of interest" description="Disordered" evidence="1">
    <location>
        <begin position="78"/>
        <end position="116"/>
    </location>
</feature>
<proteinExistence type="predicted"/>
<dbReference type="Proteomes" id="UP001434883">
    <property type="component" value="Unassembled WGS sequence"/>
</dbReference>
<organism evidence="2 3">
    <name type="scientific">Xenoophorus captivus</name>
    <dbReference type="NCBI Taxonomy" id="1517983"/>
    <lineage>
        <taxon>Eukaryota</taxon>
        <taxon>Metazoa</taxon>
        <taxon>Chordata</taxon>
        <taxon>Craniata</taxon>
        <taxon>Vertebrata</taxon>
        <taxon>Euteleostomi</taxon>
        <taxon>Actinopterygii</taxon>
        <taxon>Neopterygii</taxon>
        <taxon>Teleostei</taxon>
        <taxon>Neoteleostei</taxon>
        <taxon>Acanthomorphata</taxon>
        <taxon>Ovalentaria</taxon>
        <taxon>Atherinomorphae</taxon>
        <taxon>Cyprinodontiformes</taxon>
        <taxon>Goodeidae</taxon>
        <taxon>Xenoophorus</taxon>
    </lineage>
</organism>